<dbReference type="InterPro" id="IPR043502">
    <property type="entry name" value="DNA/RNA_pol_sf"/>
</dbReference>
<organism evidence="1 2">
    <name type="scientific">Phytophthora sojae (strain P6497)</name>
    <name type="common">Soybean stem and root rot agent</name>
    <name type="synonym">Phytophthora megasperma f. sp. glycines</name>
    <dbReference type="NCBI Taxonomy" id="1094619"/>
    <lineage>
        <taxon>Eukaryota</taxon>
        <taxon>Sar</taxon>
        <taxon>Stramenopiles</taxon>
        <taxon>Oomycota</taxon>
        <taxon>Peronosporomycetes</taxon>
        <taxon>Peronosporales</taxon>
        <taxon>Peronosporaceae</taxon>
        <taxon>Phytophthora</taxon>
    </lineage>
</organism>
<name>G4Z354_PHYSP</name>
<dbReference type="KEGG" id="psoj:PHYSODRAFT_408591"/>
<dbReference type="Proteomes" id="UP000002640">
    <property type="component" value="Unassembled WGS sequence"/>
</dbReference>
<sequence>RLIDRAVENGFPLEHVEQLRTIVHAYDVWRLELRADSPANVPLLEVRLQIGARPAKCKPCKYPPHIRKFLQEFNDRLVALGLVYENPKSRWSSPVFPVKKSADLMDLRQTTDYRAVNSLTDVMAAVMPILLLGLENALGM</sequence>
<dbReference type="GeneID" id="20651569"/>
<evidence type="ECO:0000313" key="2">
    <source>
        <dbReference type="Proteomes" id="UP000002640"/>
    </source>
</evidence>
<evidence type="ECO:0008006" key="3">
    <source>
        <dbReference type="Google" id="ProtNLM"/>
    </source>
</evidence>
<gene>
    <name evidence="1" type="ORF">PHYSODRAFT_408591</name>
</gene>
<dbReference type="PANTHER" id="PTHR33064:SF37">
    <property type="entry name" value="RIBONUCLEASE H"/>
    <property type="match status" value="1"/>
</dbReference>
<dbReference type="EMBL" id="JH159153">
    <property type="protein sequence ID" value="EGZ20083.1"/>
    <property type="molecule type" value="Genomic_DNA"/>
</dbReference>
<dbReference type="InterPro" id="IPR051320">
    <property type="entry name" value="Viral_Replic_Matur_Polypro"/>
</dbReference>
<keyword evidence="2" id="KW-1185">Reference proteome</keyword>
<dbReference type="SUPFAM" id="SSF56672">
    <property type="entry name" value="DNA/RNA polymerases"/>
    <property type="match status" value="1"/>
</dbReference>
<reference evidence="1 2" key="1">
    <citation type="journal article" date="2006" name="Science">
        <title>Phytophthora genome sequences uncover evolutionary origins and mechanisms of pathogenesis.</title>
        <authorList>
            <person name="Tyler B.M."/>
            <person name="Tripathy S."/>
            <person name="Zhang X."/>
            <person name="Dehal P."/>
            <person name="Jiang R.H."/>
            <person name="Aerts A."/>
            <person name="Arredondo F.D."/>
            <person name="Baxter L."/>
            <person name="Bensasson D."/>
            <person name="Beynon J.L."/>
            <person name="Chapman J."/>
            <person name="Damasceno C.M."/>
            <person name="Dorrance A.E."/>
            <person name="Dou D."/>
            <person name="Dickerman A.W."/>
            <person name="Dubchak I.L."/>
            <person name="Garbelotto M."/>
            <person name="Gijzen M."/>
            <person name="Gordon S.G."/>
            <person name="Govers F."/>
            <person name="Grunwald N.J."/>
            <person name="Huang W."/>
            <person name="Ivors K.L."/>
            <person name="Jones R.W."/>
            <person name="Kamoun S."/>
            <person name="Krampis K."/>
            <person name="Lamour K.H."/>
            <person name="Lee M.K."/>
            <person name="McDonald W.H."/>
            <person name="Medina M."/>
            <person name="Meijer H.J."/>
            <person name="Nordberg E.K."/>
            <person name="Maclean D.J."/>
            <person name="Ospina-Giraldo M.D."/>
            <person name="Morris P.F."/>
            <person name="Phuntumart V."/>
            <person name="Putnam N.H."/>
            <person name="Rash S."/>
            <person name="Rose J.K."/>
            <person name="Sakihama Y."/>
            <person name="Salamov A.A."/>
            <person name="Savidor A."/>
            <person name="Scheuring C.F."/>
            <person name="Smith B.M."/>
            <person name="Sobral B.W."/>
            <person name="Terry A."/>
            <person name="Torto-Alalibo T.A."/>
            <person name="Win J."/>
            <person name="Xu Z."/>
            <person name="Zhang H."/>
            <person name="Grigoriev I.V."/>
            <person name="Rokhsar D.S."/>
            <person name="Boore J.L."/>
        </authorList>
    </citation>
    <scope>NUCLEOTIDE SEQUENCE [LARGE SCALE GENOMIC DNA]</scope>
    <source>
        <strain evidence="1 2">P6497</strain>
    </source>
</reference>
<evidence type="ECO:0000313" key="1">
    <source>
        <dbReference type="EMBL" id="EGZ20083.1"/>
    </source>
</evidence>
<proteinExistence type="predicted"/>
<dbReference type="InParanoid" id="G4Z354"/>
<protein>
    <recommendedName>
        <fullName evidence="3">Reverse transcriptase domain-containing protein</fullName>
    </recommendedName>
</protein>
<dbReference type="PANTHER" id="PTHR33064">
    <property type="entry name" value="POL PROTEIN"/>
    <property type="match status" value="1"/>
</dbReference>
<feature type="non-terminal residue" evidence="1">
    <location>
        <position position="140"/>
    </location>
</feature>
<dbReference type="SMR" id="G4Z354"/>
<dbReference type="Gene3D" id="3.10.10.10">
    <property type="entry name" value="HIV Type 1 Reverse Transcriptase, subunit A, domain 1"/>
    <property type="match status" value="1"/>
</dbReference>
<dbReference type="AlphaFoldDB" id="G4Z354"/>
<dbReference type="RefSeq" id="XP_009522800.1">
    <property type="nucleotide sequence ID" value="XM_009524505.1"/>
</dbReference>
<accession>G4Z354</accession>
<feature type="non-terminal residue" evidence="1">
    <location>
        <position position="1"/>
    </location>
</feature>